<accession>A0ABT8UIG2</accession>
<comment type="caution">
    <text evidence="3">The sequence shown here is derived from an EMBL/GenBank/DDBJ whole genome shotgun (WGS) entry which is preliminary data.</text>
</comment>
<keyword evidence="4" id="KW-1185">Reference proteome</keyword>
<gene>
    <name evidence="3" type="ORF">Q2100_09530</name>
</gene>
<evidence type="ECO:0000313" key="3">
    <source>
        <dbReference type="EMBL" id="MDO3635984.1"/>
    </source>
</evidence>
<proteinExistence type="predicted"/>
<evidence type="ECO:0000313" key="4">
    <source>
        <dbReference type="Proteomes" id="UP001168823"/>
    </source>
</evidence>
<organism evidence="3 4">
    <name type="scientific">Mycolicibacterium arseniciresistens</name>
    <dbReference type="NCBI Taxonomy" id="3062257"/>
    <lineage>
        <taxon>Bacteria</taxon>
        <taxon>Bacillati</taxon>
        <taxon>Actinomycetota</taxon>
        <taxon>Actinomycetes</taxon>
        <taxon>Mycobacteriales</taxon>
        <taxon>Mycobacteriaceae</taxon>
        <taxon>Mycolicibacterium</taxon>
    </lineage>
</organism>
<dbReference type="InterPro" id="IPR008462">
    <property type="entry name" value="CsbD"/>
</dbReference>
<protein>
    <submittedName>
        <fullName evidence="3">CsbD family protein</fullName>
    </submittedName>
</protein>
<feature type="domain" description="CsbD-like" evidence="2">
    <location>
        <begin position="7"/>
        <end position="57"/>
    </location>
</feature>
<dbReference type="EMBL" id="JAUMSQ010000050">
    <property type="protein sequence ID" value="MDO3635984.1"/>
    <property type="molecule type" value="Genomic_DNA"/>
</dbReference>
<reference evidence="3" key="1">
    <citation type="submission" date="2023-07" db="EMBL/GenBank/DDBJ databases">
        <title>Mycolicibacterium sp. nov., a novel bacterial species.</title>
        <authorList>
            <person name="Cao Y."/>
        </authorList>
    </citation>
    <scope>NUCLEOTIDE SEQUENCE</scope>
    <source>
        <strain evidence="3">KC 300</strain>
    </source>
</reference>
<evidence type="ECO:0000256" key="1">
    <source>
        <dbReference type="SAM" id="MobiDB-lite"/>
    </source>
</evidence>
<evidence type="ECO:0000259" key="2">
    <source>
        <dbReference type="Pfam" id="PF05532"/>
    </source>
</evidence>
<sequence>MTISKTIAHQAEAARGATKKILGRAVGNTRLRTEGRAEQAKANAKQSGAKLKDVFKR</sequence>
<name>A0ABT8UIG2_9MYCO</name>
<dbReference type="Pfam" id="PF05532">
    <property type="entry name" value="CsbD"/>
    <property type="match status" value="1"/>
</dbReference>
<dbReference type="RefSeq" id="WP_302913840.1">
    <property type="nucleotide sequence ID" value="NZ_JAUMSQ010000050.1"/>
</dbReference>
<feature type="region of interest" description="Disordered" evidence="1">
    <location>
        <begin position="32"/>
        <end position="57"/>
    </location>
</feature>
<dbReference type="Proteomes" id="UP001168823">
    <property type="component" value="Unassembled WGS sequence"/>
</dbReference>